<dbReference type="Proteomes" id="UP001189773">
    <property type="component" value="Unassembled WGS sequence"/>
</dbReference>
<proteinExistence type="predicted"/>
<dbReference type="EMBL" id="CATZAR010000021">
    <property type="protein sequence ID" value="CAJ0806255.1"/>
    <property type="molecule type" value="Genomic_DNA"/>
</dbReference>
<gene>
    <name evidence="1" type="ORF">LMG18095_04410</name>
</gene>
<evidence type="ECO:0000313" key="2">
    <source>
        <dbReference type="Proteomes" id="UP001189773"/>
    </source>
</evidence>
<protein>
    <submittedName>
        <fullName evidence="1">Uncharacterized protein</fullName>
    </submittedName>
</protein>
<keyword evidence="2" id="KW-1185">Reference proteome</keyword>
<dbReference type="RefSeq" id="WP_012436108.1">
    <property type="nucleotide sequence ID" value="NZ_CATWDO010000003.1"/>
</dbReference>
<organism evidence="1 2">
    <name type="scientific">Ralstonia thomasii</name>
    <dbReference type="NCBI Taxonomy" id="3058596"/>
    <lineage>
        <taxon>Bacteria</taxon>
        <taxon>Pseudomonadati</taxon>
        <taxon>Pseudomonadota</taxon>
        <taxon>Betaproteobacteria</taxon>
        <taxon>Burkholderiales</taxon>
        <taxon>Burkholderiaceae</taxon>
        <taxon>Ralstonia</taxon>
    </lineage>
</organism>
<comment type="caution">
    <text evidence="1">The sequence shown here is derived from an EMBL/GenBank/DDBJ whole genome shotgun (WGS) entry which is preliminary data.</text>
</comment>
<dbReference type="InterPro" id="IPR038258">
    <property type="entry name" value="Gp4_sf"/>
</dbReference>
<name>A0ABM9JWK0_9RALS</name>
<sequence>MSQQVGIDANRIIRLAAKDATILGVGQTLSGEDLQDCFDTLNMMLDEWSEQRPCVYQLADVNFACDGSQSYTVGPGGKINLSYVPIRIDSAIFTNNGVNYPLRVVHAKEDFRRIALPTLTSFPEYIFLDTGWPLASISVWPIPNNTYTVTMQVMLPLTEFVYLTDVVNLRPVYRAALRYNLAERIGPMFGVEIPPTVLRLAASTKRSMERANIQIPMLQMPRDLLRRGHYNVFSDRLT</sequence>
<reference evidence="1 2" key="1">
    <citation type="submission" date="2023-07" db="EMBL/GenBank/DDBJ databases">
        <authorList>
            <person name="Peeters C."/>
        </authorList>
    </citation>
    <scope>NUCLEOTIDE SEQUENCE [LARGE SCALE GENOMIC DNA]</scope>
    <source>
        <strain evidence="1 2">LMG 18095</strain>
    </source>
</reference>
<evidence type="ECO:0000313" key="1">
    <source>
        <dbReference type="EMBL" id="CAJ0806255.1"/>
    </source>
</evidence>
<dbReference type="Gene3D" id="1.10.3230.20">
    <property type="entry name" value="P22 tail accessory factor (Gp4)"/>
    <property type="match status" value="2"/>
</dbReference>
<accession>A0ABM9JWK0</accession>